<accession>A0A8H4QWX9</accession>
<dbReference type="Proteomes" id="UP000566819">
    <property type="component" value="Unassembled WGS sequence"/>
</dbReference>
<comment type="caution">
    <text evidence="1">The sequence shown here is derived from an EMBL/GenBank/DDBJ whole genome shotgun (WGS) entry which is preliminary data.</text>
</comment>
<protein>
    <submittedName>
        <fullName evidence="1">Uncharacterized protein</fullName>
    </submittedName>
</protein>
<organism evidence="1 2">
    <name type="scientific">Cudoniella acicularis</name>
    <dbReference type="NCBI Taxonomy" id="354080"/>
    <lineage>
        <taxon>Eukaryota</taxon>
        <taxon>Fungi</taxon>
        <taxon>Dikarya</taxon>
        <taxon>Ascomycota</taxon>
        <taxon>Pezizomycotina</taxon>
        <taxon>Leotiomycetes</taxon>
        <taxon>Helotiales</taxon>
        <taxon>Tricladiaceae</taxon>
        <taxon>Cudoniella</taxon>
    </lineage>
</organism>
<name>A0A8H4QWX9_9HELO</name>
<evidence type="ECO:0000313" key="2">
    <source>
        <dbReference type="Proteomes" id="UP000566819"/>
    </source>
</evidence>
<keyword evidence="2" id="KW-1185">Reference proteome</keyword>
<reference evidence="1 2" key="1">
    <citation type="submission" date="2020-03" db="EMBL/GenBank/DDBJ databases">
        <title>Draft Genome Sequence of Cudoniella acicularis.</title>
        <authorList>
            <person name="Buettner E."/>
            <person name="Kellner H."/>
        </authorList>
    </citation>
    <scope>NUCLEOTIDE SEQUENCE [LARGE SCALE GENOMIC DNA]</scope>
    <source>
        <strain evidence="1 2">DSM 108380</strain>
    </source>
</reference>
<evidence type="ECO:0000313" key="1">
    <source>
        <dbReference type="EMBL" id="KAF4619040.1"/>
    </source>
</evidence>
<sequence length="99" mass="11172">MFSAVGVHFPRLMEFWDCWTGYYIEVKDVGVQGRTTKAIVTTIWLNMGSCIVPEVDGREDYGHWGEPRARAGLFTHADIKNTFEEGIVDIEDGKAGFDI</sequence>
<dbReference type="EMBL" id="JAAMPI010002061">
    <property type="protein sequence ID" value="KAF4619040.1"/>
    <property type="molecule type" value="Genomic_DNA"/>
</dbReference>
<proteinExistence type="predicted"/>
<dbReference type="AlphaFoldDB" id="A0A8H4QWX9"/>
<gene>
    <name evidence="1" type="ORF">G7Y89_g14809</name>
</gene>